<proteinExistence type="predicted"/>
<reference evidence="1" key="1">
    <citation type="submission" date="2021-01" db="EMBL/GenBank/DDBJ databases">
        <title>Whole genome shotgun sequence of Planobispora rosea NBRC 15558.</title>
        <authorList>
            <person name="Komaki H."/>
            <person name="Tamura T."/>
        </authorList>
    </citation>
    <scope>NUCLEOTIDE SEQUENCE</scope>
    <source>
        <strain evidence="1">NBRC 15558</strain>
    </source>
</reference>
<accession>A0A8J3S5D5</accession>
<gene>
    <name evidence="1" type="ORF">Pro02_37370</name>
</gene>
<dbReference type="AlphaFoldDB" id="A0A8J3S5D5"/>
<keyword evidence="2" id="KW-1185">Reference proteome</keyword>
<dbReference type="EMBL" id="BOOI01000033">
    <property type="protein sequence ID" value="GIH85329.1"/>
    <property type="molecule type" value="Genomic_DNA"/>
</dbReference>
<comment type="caution">
    <text evidence="1">The sequence shown here is derived from an EMBL/GenBank/DDBJ whole genome shotgun (WGS) entry which is preliminary data.</text>
</comment>
<evidence type="ECO:0000313" key="2">
    <source>
        <dbReference type="Proteomes" id="UP000655044"/>
    </source>
</evidence>
<protein>
    <submittedName>
        <fullName evidence="1">Uncharacterized protein</fullName>
    </submittedName>
</protein>
<sequence length="213" mass="23199">MSGKRISIDDLLANQEQPQGIRATIEAVADQPGKVKVTPYLPGGGCQCAVSVVLPKEAIESLTTTDEDHWCCGKRLSVVQVNFADPTLADVVRQFTDPSRQRATGSLPGPDSREWALRAVPVADDYAPRVYLDTRTAATGMYIDYATGAPIDVRGSSPGGVSSSCASKRATCLVRCRDPHDLQCLCNCEKAYFECQHPGEHYWIDCAHVHPHR</sequence>
<organism evidence="1 2">
    <name type="scientific">Planobispora rosea</name>
    <dbReference type="NCBI Taxonomy" id="35762"/>
    <lineage>
        <taxon>Bacteria</taxon>
        <taxon>Bacillati</taxon>
        <taxon>Actinomycetota</taxon>
        <taxon>Actinomycetes</taxon>
        <taxon>Streptosporangiales</taxon>
        <taxon>Streptosporangiaceae</taxon>
        <taxon>Planobispora</taxon>
    </lineage>
</organism>
<dbReference type="Proteomes" id="UP000655044">
    <property type="component" value="Unassembled WGS sequence"/>
</dbReference>
<evidence type="ECO:0000313" key="1">
    <source>
        <dbReference type="EMBL" id="GIH85329.1"/>
    </source>
</evidence>
<name>A0A8J3S5D5_PLARO</name>
<dbReference type="RefSeq" id="WP_189242461.1">
    <property type="nucleotide sequence ID" value="NZ_BMQP01000015.1"/>
</dbReference>